<dbReference type="InterPro" id="IPR009617">
    <property type="entry name" value="Seipin"/>
</dbReference>
<evidence type="ECO:0000256" key="6">
    <source>
        <dbReference type="ARBA" id="ARBA00023136"/>
    </source>
</evidence>
<feature type="compositionally biased region" description="Polar residues" evidence="7">
    <location>
        <begin position="378"/>
        <end position="388"/>
    </location>
</feature>
<dbReference type="AlphaFoldDB" id="A0A0B1P6Q8"/>
<feature type="compositionally biased region" description="Basic residues" evidence="7">
    <location>
        <begin position="392"/>
        <end position="403"/>
    </location>
</feature>
<feature type="transmembrane region" description="Helical" evidence="8">
    <location>
        <begin position="244"/>
        <end position="272"/>
    </location>
</feature>
<dbReference type="PANTHER" id="PTHR21212:SF0">
    <property type="entry name" value="SEIPIN"/>
    <property type="match status" value="1"/>
</dbReference>
<feature type="region of interest" description="Disordered" evidence="7">
    <location>
        <begin position="303"/>
        <end position="325"/>
    </location>
</feature>
<dbReference type="HOGENOM" id="CLU_043048_0_0_1"/>
<evidence type="ECO:0000256" key="3">
    <source>
        <dbReference type="ARBA" id="ARBA00022824"/>
    </source>
</evidence>
<evidence type="ECO:0000256" key="5">
    <source>
        <dbReference type="ARBA" id="ARBA00023098"/>
    </source>
</evidence>
<evidence type="ECO:0000313" key="9">
    <source>
        <dbReference type="EMBL" id="KHJ32324.1"/>
    </source>
</evidence>
<dbReference type="CDD" id="cd23995">
    <property type="entry name" value="Seipin_BSCL2_like"/>
    <property type="match status" value="1"/>
</dbReference>
<gene>
    <name evidence="9" type="ORF">EV44_g1243</name>
</gene>
<comment type="subcellular location">
    <subcellularLocation>
        <location evidence="1">Endoplasmic reticulum membrane</location>
        <topology evidence="1">Multi-pass membrane protein</topology>
    </subcellularLocation>
</comment>
<dbReference type="OMA" id="HSKQVQI"/>
<dbReference type="EMBL" id="JNVN01002174">
    <property type="protein sequence ID" value="KHJ32324.1"/>
    <property type="molecule type" value="Genomic_DNA"/>
</dbReference>
<proteinExistence type="predicted"/>
<evidence type="ECO:0000256" key="8">
    <source>
        <dbReference type="SAM" id="Phobius"/>
    </source>
</evidence>
<dbReference type="Pfam" id="PF06775">
    <property type="entry name" value="Seipin"/>
    <property type="match status" value="1"/>
</dbReference>
<protein>
    <submittedName>
        <fullName evidence="9">Putative adipose-regulatory protein</fullName>
    </submittedName>
</protein>
<dbReference type="STRING" id="52586.A0A0B1P6Q8"/>
<evidence type="ECO:0000313" key="10">
    <source>
        <dbReference type="Proteomes" id="UP000030854"/>
    </source>
</evidence>
<accession>A0A0B1P6Q8</accession>
<dbReference type="GO" id="GO:0140042">
    <property type="term" value="P:lipid droplet formation"/>
    <property type="evidence" value="ECO:0007669"/>
    <property type="project" value="UniProtKB-ARBA"/>
</dbReference>
<organism evidence="9 10">
    <name type="scientific">Uncinula necator</name>
    <name type="common">Grape powdery mildew</name>
    <dbReference type="NCBI Taxonomy" id="52586"/>
    <lineage>
        <taxon>Eukaryota</taxon>
        <taxon>Fungi</taxon>
        <taxon>Dikarya</taxon>
        <taxon>Ascomycota</taxon>
        <taxon>Pezizomycotina</taxon>
        <taxon>Leotiomycetes</taxon>
        <taxon>Erysiphales</taxon>
        <taxon>Erysiphaceae</taxon>
        <taxon>Erysiphe</taxon>
    </lineage>
</organism>
<evidence type="ECO:0000256" key="2">
    <source>
        <dbReference type="ARBA" id="ARBA00022692"/>
    </source>
</evidence>
<sequence length="403" mass="45307">MINKVQQELVSNSLQLAASKPARQTLICTFLITATTSILLGIAVFAYTLFYCNFIPQIEIQKVIHLQYGDGPHPYGIIPLGSELISRQAYDIFLSLSLPRSPQNLARGNFMTTLALLRPSHKFNTSHFQKLGISDMNSPMSLLGAEDVLAVFRRSAIMKYTSHLVSLSSRIINLPLYMLSLLSEAETLTISIGEGVTFPRGWKNIPSLALLEIQAGQDIQIYQAAILFKAKFSGLRWLMYNHRVISFVLFTGLFWISTLVFATLTWATLSIYSAPKEKVMKKISEDSLEGSSNKVEELITDDDPEIKTEEVTTDDEPDLSDTPRIFPTYGRQPPLRFDPKVKNVIDEMEYSQIDPILKEEVYYEDQGEYIGTTIISKTDSGIGTSLSESKNKKATNRKLARKR</sequence>
<evidence type="ECO:0000256" key="7">
    <source>
        <dbReference type="SAM" id="MobiDB-lite"/>
    </source>
</evidence>
<keyword evidence="5" id="KW-0443">Lipid metabolism</keyword>
<keyword evidence="10" id="KW-1185">Reference proteome</keyword>
<reference evidence="9 10" key="1">
    <citation type="journal article" date="2014" name="BMC Genomics">
        <title>Adaptive genomic structural variation in the grape powdery mildew pathogen, Erysiphe necator.</title>
        <authorList>
            <person name="Jones L."/>
            <person name="Riaz S."/>
            <person name="Morales-Cruz A."/>
            <person name="Amrine K.C."/>
            <person name="McGuire B."/>
            <person name="Gubler W.D."/>
            <person name="Walker M.A."/>
            <person name="Cantu D."/>
        </authorList>
    </citation>
    <scope>NUCLEOTIDE SEQUENCE [LARGE SCALE GENOMIC DNA]</scope>
    <source>
        <strain evidence="10">c</strain>
    </source>
</reference>
<keyword evidence="3" id="KW-0256">Endoplasmic reticulum</keyword>
<keyword evidence="4 8" id="KW-1133">Transmembrane helix</keyword>
<feature type="region of interest" description="Disordered" evidence="7">
    <location>
        <begin position="378"/>
        <end position="403"/>
    </location>
</feature>
<feature type="transmembrane region" description="Helical" evidence="8">
    <location>
        <begin position="26"/>
        <end position="50"/>
    </location>
</feature>
<keyword evidence="2 8" id="KW-0812">Transmembrane</keyword>
<evidence type="ECO:0000256" key="4">
    <source>
        <dbReference type="ARBA" id="ARBA00022989"/>
    </source>
</evidence>
<dbReference type="PANTHER" id="PTHR21212">
    <property type="entry name" value="BERNARDINELLI-SEIP CONGENITAL LIPODYSTROPHY 2 HOMOLOG BSCL2 PROTEIN"/>
    <property type="match status" value="1"/>
</dbReference>
<dbReference type="Proteomes" id="UP000030854">
    <property type="component" value="Unassembled WGS sequence"/>
</dbReference>
<keyword evidence="6 8" id="KW-0472">Membrane</keyword>
<comment type="caution">
    <text evidence="9">The sequence shown here is derived from an EMBL/GenBank/DDBJ whole genome shotgun (WGS) entry which is preliminary data.</text>
</comment>
<evidence type="ECO:0000256" key="1">
    <source>
        <dbReference type="ARBA" id="ARBA00004477"/>
    </source>
</evidence>
<name>A0A0B1P6Q8_UNCNE</name>
<dbReference type="GO" id="GO:0006629">
    <property type="term" value="P:lipid metabolic process"/>
    <property type="evidence" value="ECO:0007669"/>
    <property type="project" value="UniProtKB-KW"/>
</dbReference>
<dbReference type="GO" id="GO:0005789">
    <property type="term" value="C:endoplasmic reticulum membrane"/>
    <property type="evidence" value="ECO:0007669"/>
    <property type="project" value="UniProtKB-SubCell"/>
</dbReference>